<feature type="domain" description="BD-FAE-like" evidence="2">
    <location>
        <begin position="1"/>
        <end position="213"/>
    </location>
</feature>
<organism evidence="3 6">
    <name type="scientific">Lactobacillus selangorensis</name>
    <dbReference type="NCBI Taxonomy" id="81857"/>
    <lineage>
        <taxon>Bacteria</taxon>
        <taxon>Bacillati</taxon>
        <taxon>Bacillota</taxon>
        <taxon>Bacilli</taxon>
        <taxon>Lactobacillales</taxon>
        <taxon>Lactobacillaceae</taxon>
        <taxon>Lactobacillus</taxon>
    </lineage>
</organism>
<dbReference type="InterPro" id="IPR050300">
    <property type="entry name" value="GDXG_lipolytic_enzyme"/>
</dbReference>
<dbReference type="InterPro" id="IPR049492">
    <property type="entry name" value="BD-FAE-like_dom"/>
</dbReference>
<evidence type="ECO:0000313" key="6">
    <source>
        <dbReference type="Proteomes" id="UP000051751"/>
    </source>
</evidence>
<accession>A0A0R2FJ83</accession>
<dbReference type="Gene3D" id="3.40.50.1820">
    <property type="entry name" value="alpha/beta hydrolase"/>
    <property type="match status" value="1"/>
</dbReference>
<keyword evidence="5" id="KW-1185">Reference proteome</keyword>
<dbReference type="EMBL" id="JQAT01000002">
    <property type="protein sequence ID" value="KRN28608.1"/>
    <property type="molecule type" value="Genomic_DNA"/>
</dbReference>
<gene>
    <name evidence="3" type="ORF">IV38_GL000807</name>
    <name evidence="4" type="ORF">IV40_GL001046</name>
</gene>
<reference evidence="5 6" key="1">
    <citation type="journal article" date="2015" name="Genome Announc.">
        <title>Expanding the biotechnology potential of lactobacilli through comparative genomics of 213 strains and associated genera.</title>
        <authorList>
            <person name="Sun Z."/>
            <person name="Harris H.M."/>
            <person name="McCann A."/>
            <person name="Guo C."/>
            <person name="Argimon S."/>
            <person name="Zhang W."/>
            <person name="Yang X."/>
            <person name="Jeffery I.B."/>
            <person name="Cooney J.C."/>
            <person name="Kagawa T.F."/>
            <person name="Liu W."/>
            <person name="Song Y."/>
            <person name="Salvetti E."/>
            <person name="Wrobel A."/>
            <person name="Rasinkangas P."/>
            <person name="Parkhill J."/>
            <person name="Rea M.C."/>
            <person name="O'Sullivan O."/>
            <person name="Ritari J."/>
            <person name="Douillard F.P."/>
            <person name="Paul Ross R."/>
            <person name="Yang R."/>
            <person name="Briner A.E."/>
            <person name="Felis G.E."/>
            <person name="de Vos W.M."/>
            <person name="Barrangou R."/>
            <person name="Klaenhammer T.R."/>
            <person name="Caufield P.W."/>
            <person name="Cui Y."/>
            <person name="Zhang H."/>
            <person name="O'Toole P.W."/>
        </authorList>
    </citation>
    <scope>NUCLEOTIDE SEQUENCE [LARGE SCALE GENOMIC DNA]</scope>
    <source>
        <strain evidence="3 6">ATCC BAA-66</strain>
        <strain evidence="4 5">DSM 13344</strain>
    </source>
</reference>
<dbReference type="Proteomes" id="UP000051645">
    <property type="component" value="Unassembled WGS sequence"/>
</dbReference>
<dbReference type="GO" id="GO:0016787">
    <property type="term" value="F:hydrolase activity"/>
    <property type="evidence" value="ECO:0007669"/>
    <property type="project" value="UniProtKB-KW"/>
</dbReference>
<dbReference type="PANTHER" id="PTHR48081:SF13">
    <property type="entry name" value="ALPHA_BETA HYDROLASE"/>
    <property type="match status" value="1"/>
</dbReference>
<keyword evidence="1" id="KW-0378">Hydrolase</keyword>
<dbReference type="EMBL" id="JQAZ01000002">
    <property type="protein sequence ID" value="KRN32982.1"/>
    <property type="molecule type" value="Genomic_DNA"/>
</dbReference>
<dbReference type="STRING" id="81857.IV38_GL000807"/>
<evidence type="ECO:0000313" key="5">
    <source>
        <dbReference type="Proteomes" id="UP000051645"/>
    </source>
</evidence>
<sequence>MEIMLPPNAHDHQFPLLLFVQGSAWRKQNMAGHLVQLLPFCKRGYVVAMVEYRSSKIAGFPAQIEDTKKALHFMVGHQKEFHIDPERIFLWGDSSGANTALSTGLTLHNNLLEDDQAAVFSDIQVRGIIDFYGPINLLTMNDQPSIQDHMGSDSPEGAFIGHKRVDQHPELAQKTSPLHFIRKDANIPPIFIIHGDHDRIVPFEQSVELYRKLKAEDKQVVFYQLKGADHGDEAFYKDNVYDLVEKFIHQNS</sequence>
<evidence type="ECO:0000313" key="4">
    <source>
        <dbReference type="EMBL" id="KRN32982.1"/>
    </source>
</evidence>
<comment type="caution">
    <text evidence="3">The sequence shown here is derived from an EMBL/GenBank/DDBJ whole genome shotgun (WGS) entry which is preliminary data.</text>
</comment>
<evidence type="ECO:0000256" key="1">
    <source>
        <dbReference type="ARBA" id="ARBA00022801"/>
    </source>
</evidence>
<dbReference type="PANTHER" id="PTHR48081">
    <property type="entry name" value="AB HYDROLASE SUPERFAMILY PROTEIN C4A8.06C"/>
    <property type="match status" value="1"/>
</dbReference>
<evidence type="ECO:0000259" key="2">
    <source>
        <dbReference type="Pfam" id="PF20434"/>
    </source>
</evidence>
<protein>
    <submittedName>
        <fullName evidence="3">Lipase esterase</fullName>
    </submittedName>
</protein>
<name>A0A0R2FJ83_9LACO</name>
<dbReference type="AlphaFoldDB" id="A0A0R2FJ83"/>
<dbReference type="PATRIC" id="fig|81857.3.peg.809"/>
<dbReference type="SUPFAM" id="SSF53474">
    <property type="entry name" value="alpha/beta-Hydrolases"/>
    <property type="match status" value="1"/>
</dbReference>
<dbReference type="InterPro" id="IPR029058">
    <property type="entry name" value="AB_hydrolase_fold"/>
</dbReference>
<proteinExistence type="predicted"/>
<dbReference type="Pfam" id="PF20434">
    <property type="entry name" value="BD-FAE"/>
    <property type="match status" value="1"/>
</dbReference>
<dbReference type="Proteomes" id="UP000051751">
    <property type="component" value="Unassembled WGS sequence"/>
</dbReference>
<evidence type="ECO:0000313" key="3">
    <source>
        <dbReference type="EMBL" id="KRN28608.1"/>
    </source>
</evidence>